<dbReference type="PROSITE" id="PS00924">
    <property type="entry name" value="ASP_GLU_RACEMASE_2"/>
    <property type="match status" value="1"/>
</dbReference>
<reference evidence="3" key="2">
    <citation type="submission" date="2024-10" db="UniProtKB">
        <authorList>
            <consortium name="EnsemblProtists"/>
        </authorList>
    </citation>
    <scope>IDENTIFICATION</scope>
</reference>
<keyword evidence="2" id="KW-0732">Signal</keyword>
<dbReference type="HOGENOM" id="CLU_740655_0_0_1"/>
<evidence type="ECO:0000313" key="4">
    <source>
        <dbReference type="Proteomes" id="UP000013827"/>
    </source>
</evidence>
<dbReference type="Pfam" id="PF01177">
    <property type="entry name" value="Asp_Glu_race"/>
    <property type="match status" value="1"/>
</dbReference>
<dbReference type="AlphaFoldDB" id="A0A0D3KY27"/>
<dbReference type="GeneID" id="17285932"/>
<dbReference type="KEGG" id="ehx:EMIHUDRAFT_454145"/>
<organism evidence="3 4">
    <name type="scientific">Emiliania huxleyi (strain CCMP1516)</name>
    <dbReference type="NCBI Taxonomy" id="280463"/>
    <lineage>
        <taxon>Eukaryota</taxon>
        <taxon>Haptista</taxon>
        <taxon>Haptophyta</taxon>
        <taxon>Prymnesiophyceae</taxon>
        <taxon>Isochrysidales</taxon>
        <taxon>Noelaerhabdaceae</taxon>
        <taxon>Emiliania</taxon>
    </lineage>
</organism>
<dbReference type="PANTHER" id="PTHR21198">
    <property type="entry name" value="GLUTAMATE RACEMASE"/>
    <property type="match status" value="1"/>
</dbReference>
<evidence type="ECO:0000256" key="2">
    <source>
        <dbReference type="SAM" id="SignalP"/>
    </source>
</evidence>
<dbReference type="SUPFAM" id="SSF53681">
    <property type="entry name" value="Aspartate/glutamate racemase"/>
    <property type="match status" value="2"/>
</dbReference>
<dbReference type="Gene3D" id="3.40.50.1860">
    <property type="match status" value="2"/>
</dbReference>
<dbReference type="InterPro" id="IPR015942">
    <property type="entry name" value="Asp/Glu/hydantoin_racemase"/>
</dbReference>
<dbReference type="Proteomes" id="UP000013827">
    <property type="component" value="Unassembled WGS sequence"/>
</dbReference>
<dbReference type="InterPro" id="IPR033134">
    <property type="entry name" value="Asp/Glu_racemase_AS_2"/>
</dbReference>
<protein>
    <recommendedName>
        <fullName evidence="5">Aspartate racemase</fullName>
    </recommendedName>
</protein>
<dbReference type="EnsemblProtists" id="EOD40662">
    <property type="protein sequence ID" value="EOD40662"/>
    <property type="gene ID" value="EMIHUDRAFT_454145"/>
</dbReference>
<evidence type="ECO:0008006" key="5">
    <source>
        <dbReference type="Google" id="ProtNLM"/>
    </source>
</evidence>
<dbReference type="GO" id="GO:0047661">
    <property type="term" value="F:amino-acid racemase activity"/>
    <property type="evidence" value="ECO:0007669"/>
    <property type="project" value="InterPro"/>
</dbReference>
<dbReference type="RefSeq" id="XP_005793091.1">
    <property type="nucleotide sequence ID" value="XM_005793034.1"/>
</dbReference>
<keyword evidence="1" id="KW-0413">Isomerase</keyword>
<feature type="signal peptide" evidence="2">
    <location>
        <begin position="1"/>
        <end position="20"/>
    </location>
</feature>
<dbReference type="PaxDb" id="2903-EOD40662"/>
<evidence type="ECO:0000256" key="1">
    <source>
        <dbReference type="ARBA" id="ARBA00023235"/>
    </source>
</evidence>
<accession>A0A0D3KY27</accession>
<name>A0A0D3KY27_EMIH1</name>
<proteinExistence type="predicted"/>
<dbReference type="PANTHER" id="PTHR21198:SF7">
    <property type="entry name" value="ASPARTATE-GLUTAMATE RACEMASE FAMILY"/>
    <property type="match status" value="1"/>
</dbReference>
<feature type="chain" id="PRO_5044291968" description="Aspartate racemase" evidence="2">
    <location>
        <begin position="21"/>
        <end position="374"/>
    </location>
</feature>
<dbReference type="InterPro" id="IPR001920">
    <property type="entry name" value="Asp/Glu_race"/>
</dbReference>
<evidence type="ECO:0000313" key="3">
    <source>
        <dbReference type="EnsemblProtists" id="EOD40662"/>
    </source>
</evidence>
<sequence length="374" mass="40871">MPPQRAICLCLFLCLHAAHAGPCRFTLRRPLCSLSCLFGAGRCKGSMQKVPSSESGGAPTAWEMVHLKDDGVESSWSTVSFPFVSGGDIGKMTERLPCDGVWLRWTHGSYNYKWHNAPRRQIIASLNGHVEASVGSGDTRRFGPGETLLVEDTRGEGHCTKSLDGVGRRINAGVRERLGGRHAAEAVLFSFDQASVIELEFAQRWEEVGEQLARAGLALAAAGCEALLVAFEALRRAVPRVPVLHIADATAAALSGKRRVALLGTAFTANENSFFAQRLRRRGLEVVLDEPAARAELDRLIYDELTVDVVREEAASWFVARLERLLVRCDAVVLGCTELSMLLDAEARKRYAGVVFDTATLHAEAAVRFALREE</sequence>
<reference evidence="4" key="1">
    <citation type="journal article" date="2013" name="Nature">
        <title>Pan genome of the phytoplankton Emiliania underpins its global distribution.</title>
        <authorList>
            <person name="Read B.A."/>
            <person name="Kegel J."/>
            <person name="Klute M.J."/>
            <person name="Kuo A."/>
            <person name="Lefebvre S.C."/>
            <person name="Maumus F."/>
            <person name="Mayer C."/>
            <person name="Miller J."/>
            <person name="Monier A."/>
            <person name="Salamov A."/>
            <person name="Young J."/>
            <person name="Aguilar M."/>
            <person name="Claverie J.M."/>
            <person name="Frickenhaus S."/>
            <person name="Gonzalez K."/>
            <person name="Herman E.K."/>
            <person name="Lin Y.C."/>
            <person name="Napier J."/>
            <person name="Ogata H."/>
            <person name="Sarno A.F."/>
            <person name="Shmutz J."/>
            <person name="Schroeder D."/>
            <person name="de Vargas C."/>
            <person name="Verret F."/>
            <person name="von Dassow P."/>
            <person name="Valentin K."/>
            <person name="Van de Peer Y."/>
            <person name="Wheeler G."/>
            <person name="Dacks J.B."/>
            <person name="Delwiche C.F."/>
            <person name="Dyhrman S.T."/>
            <person name="Glockner G."/>
            <person name="John U."/>
            <person name="Richards T."/>
            <person name="Worden A.Z."/>
            <person name="Zhang X."/>
            <person name="Grigoriev I.V."/>
            <person name="Allen A.E."/>
            <person name="Bidle K."/>
            <person name="Borodovsky M."/>
            <person name="Bowler C."/>
            <person name="Brownlee C."/>
            <person name="Cock J.M."/>
            <person name="Elias M."/>
            <person name="Gladyshev V.N."/>
            <person name="Groth M."/>
            <person name="Guda C."/>
            <person name="Hadaegh A."/>
            <person name="Iglesias-Rodriguez M.D."/>
            <person name="Jenkins J."/>
            <person name="Jones B.M."/>
            <person name="Lawson T."/>
            <person name="Leese F."/>
            <person name="Lindquist E."/>
            <person name="Lobanov A."/>
            <person name="Lomsadze A."/>
            <person name="Malik S.B."/>
            <person name="Marsh M.E."/>
            <person name="Mackinder L."/>
            <person name="Mock T."/>
            <person name="Mueller-Roeber B."/>
            <person name="Pagarete A."/>
            <person name="Parker M."/>
            <person name="Probert I."/>
            <person name="Quesneville H."/>
            <person name="Raines C."/>
            <person name="Rensing S.A."/>
            <person name="Riano-Pachon D.M."/>
            <person name="Richier S."/>
            <person name="Rokitta S."/>
            <person name="Shiraiwa Y."/>
            <person name="Soanes D.M."/>
            <person name="van der Giezen M."/>
            <person name="Wahlund T.M."/>
            <person name="Williams B."/>
            <person name="Wilson W."/>
            <person name="Wolfe G."/>
            <person name="Wurch L.L."/>
        </authorList>
    </citation>
    <scope>NUCLEOTIDE SEQUENCE</scope>
</reference>
<keyword evidence="4" id="KW-1185">Reference proteome</keyword>